<proteinExistence type="predicted"/>
<dbReference type="RefSeq" id="WP_013135758.1">
    <property type="nucleotide sequence ID" value="NC_014166.1"/>
</dbReference>
<dbReference type="KEGG" id="ant:Arnit_1959"/>
<reference evidence="1 2" key="1">
    <citation type="journal article" date="2010" name="Stand. Genomic Sci.">
        <title>Complete genome sequence of Arcobacter nitrofigilis type strain (CI).</title>
        <authorList>
            <person name="Pati A."/>
            <person name="Gronow S."/>
            <person name="Lapidus A."/>
            <person name="Copeland A."/>
            <person name="Glavina Del Rio T."/>
            <person name="Nolan M."/>
            <person name="Lucas S."/>
            <person name="Tice H."/>
            <person name="Cheng J.F."/>
            <person name="Han C."/>
            <person name="Chertkov O."/>
            <person name="Bruce D."/>
            <person name="Tapia R."/>
            <person name="Goodwin L."/>
            <person name="Pitluck S."/>
            <person name="Liolios K."/>
            <person name="Ivanova N."/>
            <person name="Mavromatis K."/>
            <person name="Chen A."/>
            <person name="Palaniappan K."/>
            <person name="Land M."/>
            <person name="Hauser L."/>
            <person name="Chang Y.J."/>
            <person name="Jeffries C.D."/>
            <person name="Detter J.C."/>
            <person name="Rohde M."/>
            <person name="Goker M."/>
            <person name="Bristow J."/>
            <person name="Eisen J.A."/>
            <person name="Markowitz V."/>
            <person name="Hugenholtz P."/>
            <person name="Klenk H.P."/>
            <person name="Kyrpides N.C."/>
        </authorList>
    </citation>
    <scope>NUCLEOTIDE SEQUENCE [LARGE SCALE GENOMIC DNA]</scope>
    <source>
        <strain evidence="2">ATCC 33309 / DSM 7299 / CCUG 15893 / LMG 7604 / NCTC 12251 / CI</strain>
    </source>
</reference>
<evidence type="ECO:0008006" key="3">
    <source>
        <dbReference type="Google" id="ProtNLM"/>
    </source>
</evidence>
<evidence type="ECO:0000313" key="2">
    <source>
        <dbReference type="Proteomes" id="UP000000939"/>
    </source>
</evidence>
<dbReference type="OrthoDB" id="5344303at2"/>
<name>D5V001_ARCNC</name>
<dbReference type="Proteomes" id="UP000000939">
    <property type="component" value="Chromosome"/>
</dbReference>
<organism evidence="1 2">
    <name type="scientific">Arcobacter nitrofigilis (strain ATCC 33309 / DSM 7299 / CCUG 15893 / LMG 7604 / NCTC 12251 / CI)</name>
    <name type="common">Campylobacter nitrofigilis</name>
    <dbReference type="NCBI Taxonomy" id="572480"/>
    <lineage>
        <taxon>Bacteria</taxon>
        <taxon>Pseudomonadati</taxon>
        <taxon>Campylobacterota</taxon>
        <taxon>Epsilonproteobacteria</taxon>
        <taxon>Campylobacterales</taxon>
        <taxon>Arcobacteraceae</taxon>
        <taxon>Arcobacter</taxon>
    </lineage>
</organism>
<dbReference type="HOGENOM" id="CLU_2285578_0_0_7"/>
<gene>
    <name evidence="1" type="ordered locus">Arnit_1959</name>
</gene>
<dbReference type="AlphaFoldDB" id="D5V001"/>
<sequence length="100" mass="11411">MKIVTFCNIDEKLLDSSFTVESYEETSGEADIAIIDINSIFDFEENKATSCKAKYVSIAVLDDQDDYDAFKNFGIDAWIKHEDLSKINELITVLNKRFLS</sequence>
<dbReference type="EMBL" id="CP001999">
    <property type="protein sequence ID" value="ADG93613.1"/>
    <property type="molecule type" value="Genomic_DNA"/>
</dbReference>
<accession>D5V001</accession>
<dbReference type="STRING" id="572480.Arnit_1959"/>
<protein>
    <recommendedName>
        <fullName evidence="3">Response regulator receiver protein</fullName>
    </recommendedName>
</protein>
<keyword evidence="2" id="KW-1185">Reference proteome</keyword>
<evidence type="ECO:0000313" key="1">
    <source>
        <dbReference type="EMBL" id="ADG93613.1"/>
    </source>
</evidence>